<organism evidence="2 3">
    <name type="scientific">Sediminibacterium roseum</name>
    <dbReference type="NCBI Taxonomy" id="1978412"/>
    <lineage>
        <taxon>Bacteria</taxon>
        <taxon>Pseudomonadati</taxon>
        <taxon>Bacteroidota</taxon>
        <taxon>Chitinophagia</taxon>
        <taxon>Chitinophagales</taxon>
        <taxon>Chitinophagaceae</taxon>
        <taxon>Sediminibacterium</taxon>
    </lineage>
</organism>
<dbReference type="RefSeq" id="WP_161818862.1">
    <property type="nucleotide sequence ID" value="NZ_JAACJS010000015.1"/>
</dbReference>
<evidence type="ECO:0000256" key="1">
    <source>
        <dbReference type="SAM" id="Phobius"/>
    </source>
</evidence>
<protein>
    <submittedName>
        <fullName evidence="2">YtxH domain-containing protein</fullName>
    </submittedName>
</protein>
<dbReference type="InterPro" id="IPR052928">
    <property type="entry name" value="Desiccation-related_membrane"/>
</dbReference>
<evidence type="ECO:0000313" key="2">
    <source>
        <dbReference type="EMBL" id="NCI50543.1"/>
    </source>
</evidence>
<dbReference type="Proteomes" id="UP000753802">
    <property type="component" value="Unassembled WGS sequence"/>
</dbReference>
<keyword evidence="1" id="KW-1133">Transmembrane helix</keyword>
<feature type="transmembrane region" description="Helical" evidence="1">
    <location>
        <begin position="6"/>
        <end position="26"/>
    </location>
</feature>
<evidence type="ECO:0000313" key="3">
    <source>
        <dbReference type="Proteomes" id="UP000753802"/>
    </source>
</evidence>
<name>A0ABW9ZZE0_9BACT</name>
<keyword evidence="1" id="KW-0472">Membrane</keyword>
<dbReference type="InterPro" id="IPR024623">
    <property type="entry name" value="YtxH"/>
</dbReference>
<dbReference type="Pfam" id="PF12732">
    <property type="entry name" value="YtxH"/>
    <property type="match status" value="1"/>
</dbReference>
<sequence>MTNTSKIILGVVGAAAVGVAIGMLLAPEKGSDIRKKISDTAGDLAGKVSDLITTGKEKLQEVASTVTKQSEGLVNDVSKRADRVKESVG</sequence>
<gene>
    <name evidence="2" type="ORF">GWC95_11455</name>
</gene>
<comment type="caution">
    <text evidence="2">The sequence shown here is derived from an EMBL/GenBank/DDBJ whole genome shotgun (WGS) entry which is preliminary data.</text>
</comment>
<accession>A0ABW9ZZE0</accession>
<dbReference type="PANTHER" id="PTHR35792">
    <property type="entry name" value="GENERAL STRESS PROTEIN"/>
    <property type="match status" value="1"/>
</dbReference>
<reference evidence="2 3" key="1">
    <citation type="submission" date="2020-01" db="EMBL/GenBank/DDBJ databases">
        <title>Genome analysis.</title>
        <authorList>
            <person name="Wu S."/>
            <person name="Wang G."/>
        </authorList>
    </citation>
    <scope>NUCLEOTIDE SEQUENCE [LARGE SCALE GENOMIC DNA]</scope>
    <source>
        <strain evidence="2 3">SYL130</strain>
    </source>
</reference>
<proteinExistence type="predicted"/>
<dbReference type="PANTHER" id="PTHR35792:SF2">
    <property type="entry name" value="GENERAL STRESS PROTEIN"/>
    <property type="match status" value="1"/>
</dbReference>
<dbReference type="Gene3D" id="1.20.120.20">
    <property type="entry name" value="Apolipoprotein"/>
    <property type="match status" value="1"/>
</dbReference>
<keyword evidence="1" id="KW-0812">Transmembrane</keyword>
<keyword evidence="3" id="KW-1185">Reference proteome</keyword>
<dbReference type="EMBL" id="JAACJS010000015">
    <property type="protein sequence ID" value="NCI50543.1"/>
    <property type="molecule type" value="Genomic_DNA"/>
</dbReference>